<reference evidence="3" key="1">
    <citation type="journal article" date="2022" name="G3 (Bethesda)">
        <title>High quality genome of the basidiomycete yeast Dioszegia hungarica PDD-24b-2 isolated from cloud water.</title>
        <authorList>
            <person name="Jarrige D."/>
            <person name="Haridas S."/>
            <person name="Bleykasten-Grosshans C."/>
            <person name="Joly M."/>
            <person name="Nadalig T."/>
            <person name="Sancelme M."/>
            <person name="Vuilleumier S."/>
            <person name="Grigoriev I.V."/>
            <person name="Amato P."/>
            <person name="Bringel F."/>
        </authorList>
    </citation>
    <scope>NUCLEOTIDE SEQUENCE</scope>
    <source>
        <strain evidence="3">PDD-24b-2</strain>
    </source>
</reference>
<organism evidence="3 4">
    <name type="scientific">Dioszegia hungarica</name>
    <dbReference type="NCBI Taxonomy" id="4972"/>
    <lineage>
        <taxon>Eukaryota</taxon>
        <taxon>Fungi</taxon>
        <taxon>Dikarya</taxon>
        <taxon>Basidiomycota</taxon>
        <taxon>Agaricomycotina</taxon>
        <taxon>Tremellomycetes</taxon>
        <taxon>Tremellales</taxon>
        <taxon>Bulleribasidiaceae</taxon>
        <taxon>Dioszegia</taxon>
    </lineage>
</organism>
<dbReference type="Proteomes" id="UP001164286">
    <property type="component" value="Unassembled WGS sequence"/>
</dbReference>
<evidence type="ECO:0000259" key="2">
    <source>
        <dbReference type="Pfam" id="PF01425"/>
    </source>
</evidence>
<comment type="similarity">
    <text evidence="1">Belongs to the amidase family.</text>
</comment>
<comment type="caution">
    <text evidence="3">The sequence shown here is derived from an EMBL/GenBank/DDBJ whole genome shotgun (WGS) entry which is preliminary data.</text>
</comment>
<dbReference type="InterPro" id="IPR023631">
    <property type="entry name" value="Amidase_dom"/>
</dbReference>
<evidence type="ECO:0000256" key="1">
    <source>
        <dbReference type="ARBA" id="ARBA00009199"/>
    </source>
</evidence>
<dbReference type="GeneID" id="77728539"/>
<name>A0AA38LY09_9TREE</name>
<accession>A0AA38LY09</accession>
<dbReference type="SUPFAM" id="SSF75304">
    <property type="entry name" value="Amidase signature (AS) enzymes"/>
    <property type="match status" value="1"/>
</dbReference>
<dbReference type="EMBL" id="JAKWFO010000003">
    <property type="protein sequence ID" value="KAI9638161.1"/>
    <property type="molecule type" value="Genomic_DNA"/>
</dbReference>
<sequence length="518" mass="55041">MVSAQDAQKAAAKLDFAIPAGHENDYIELLKKTDDACRAVLAIEDYKPKPYLDKFPRGDVHLPQENPLKAWAWRCNAGGAEGILSGKTVVLKDTVCMAGVPLLFGTNAFENYTPDMDATVVTRILENGGRIIGKAACENFSHGASSSSSPYGPVENPYATGFSCGGSSSGCGGLIGSGAADMGIGGDQGGSIRIPASLCGIVGLKPTFGLVPYTGVLSSEAASDHAGPMARTVLDTAALLEAIAGYDGLDDRQLGAPSDAKYVDKLLAGRAGGIKGMKIGVLLEAMELEALAPSVKKVFLLAVERLKDLGAEVQDVSIPLHKVAPSLLHVVNKFGSGGTRQGRQVGRRGVYVNDYWNQLLPWNQDKYDKAKFFVSGTAMSSEYGWANYPTAYGRAMNIARQLSDDFDKQLASFDAIIMPTVPQPARRHIRPDSTPLEWAKHAPGITAYTGATNLTGHPALSIPIGKVPCMEEDIQSVSDREIRLPVGMMLVGKLWDEATLLKIGDALESSGDWQTVTV</sequence>
<dbReference type="InterPro" id="IPR020556">
    <property type="entry name" value="Amidase_CS"/>
</dbReference>
<dbReference type="PANTHER" id="PTHR11895">
    <property type="entry name" value="TRANSAMIDASE"/>
    <property type="match status" value="1"/>
</dbReference>
<dbReference type="AlphaFoldDB" id="A0AA38LY09"/>
<dbReference type="InterPro" id="IPR036928">
    <property type="entry name" value="AS_sf"/>
</dbReference>
<keyword evidence="4" id="KW-1185">Reference proteome</keyword>
<dbReference type="PROSITE" id="PS00571">
    <property type="entry name" value="AMIDASES"/>
    <property type="match status" value="1"/>
</dbReference>
<dbReference type="Gene3D" id="3.90.1300.10">
    <property type="entry name" value="Amidase signature (AS) domain"/>
    <property type="match status" value="1"/>
</dbReference>
<protein>
    <submittedName>
        <fullName evidence="3">Amidase signature domain-containing protein</fullName>
    </submittedName>
</protein>
<dbReference type="RefSeq" id="XP_052947938.1">
    <property type="nucleotide sequence ID" value="XM_053089334.1"/>
</dbReference>
<dbReference type="PANTHER" id="PTHR11895:SF170">
    <property type="entry name" value="AMIDASE"/>
    <property type="match status" value="1"/>
</dbReference>
<evidence type="ECO:0000313" key="3">
    <source>
        <dbReference type="EMBL" id="KAI9638161.1"/>
    </source>
</evidence>
<proteinExistence type="inferred from homology"/>
<dbReference type="InterPro" id="IPR000120">
    <property type="entry name" value="Amidase"/>
</dbReference>
<feature type="domain" description="Amidase" evidence="2">
    <location>
        <begin position="77"/>
        <end position="501"/>
    </location>
</feature>
<evidence type="ECO:0000313" key="4">
    <source>
        <dbReference type="Proteomes" id="UP001164286"/>
    </source>
</evidence>
<gene>
    <name evidence="3" type="ORF">MKK02DRAFT_36051</name>
</gene>
<dbReference type="Pfam" id="PF01425">
    <property type="entry name" value="Amidase"/>
    <property type="match status" value="1"/>
</dbReference>
<dbReference type="GO" id="GO:0003824">
    <property type="term" value="F:catalytic activity"/>
    <property type="evidence" value="ECO:0007669"/>
    <property type="project" value="InterPro"/>
</dbReference>